<name>A0A3P7IUK1_STRVU</name>
<evidence type="ECO:0000313" key="2">
    <source>
        <dbReference type="EMBL" id="VDM73816.1"/>
    </source>
</evidence>
<dbReference type="EMBL" id="UYYB01032603">
    <property type="protein sequence ID" value="VDM73816.1"/>
    <property type="molecule type" value="Genomic_DNA"/>
</dbReference>
<evidence type="ECO:0000313" key="4">
    <source>
        <dbReference type="Proteomes" id="UP000270094"/>
    </source>
</evidence>
<organism evidence="2 4">
    <name type="scientific">Strongylus vulgaris</name>
    <name type="common">Blood worm</name>
    <dbReference type="NCBI Taxonomy" id="40348"/>
    <lineage>
        <taxon>Eukaryota</taxon>
        <taxon>Metazoa</taxon>
        <taxon>Ecdysozoa</taxon>
        <taxon>Nematoda</taxon>
        <taxon>Chromadorea</taxon>
        <taxon>Rhabditida</taxon>
        <taxon>Rhabditina</taxon>
        <taxon>Rhabditomorpha</taxon>
        <taxon>Strongyloidea</taxon>
        <taxon>Strongylidae</taxon>
        <taxon>Strongylus</taxon>
    </lineage>
</organism>
<evidence type="ECO:0000313" key="3">
    <source>
        <dbReference type="EMBL" id="VDM85600.1"/>
    </source>
</evidence>
<gene>
    <name evidence="3" type="ORF">SVUK_LOCUS20598</name>
    <name evidence="2" type="ORF">SVUK_LOCUS8814</name>
</gene>
<dbReference type="AlphaFoldDB" id="A0A3P7IUK1"/>
<keyword evidence="1" id="KW-1133">Transmembrane helix</keyword>
<evidence type="ECO:0000256" key="1">
    <source>
        <dbReference type="SAM" id="Phobius"/>
    </source>
</evidence>
<sequence length="114" mass="12985">SSCIPEELTPIKHAGVFHDLAWKRLAREVVKPWMRVLTILILIIYWIVTYYGISIVETDLSVQKLAPREARIIKGMQTFVVVVTTPGDLRDANRLAAVKSLIRDYETASYSLKN</sequence>
<protein>
    <submittedName>
        <fullName evidence="2">Uncharacterized protein</fullName>
    </submittedName>
</protein>
<accession>A0A3P7IUK1</accession>
<dbReference type="EMBL" id="UYYB01142740">
    <property type="protein sequence ID" value="VDM85600.1"/>
    <property type="molecule type" value="Genomic_DNA"/>
</dbReference>
<reference evidence="2 4" key="1">
    <citation type="submission" date="2018-11" db="EMBL/GenBank/DDBJ databases">
        <authorList>
            <consortium name="Pathogen Informatics"/>
        </authorList>
    </citation>
    <scope>NUCLEOTIDE SEQUENCE [LARGE SCALE GENOMIC DNA]</scope>
</reference>
<feature type="non-terminal residue" evidence="2">
    <location>
        <position position="1"/>
    </location>
</feature>
<keyword evidence="1" id="KW-0472">Membrane</keyword>
<dbReference type="Proteomes" id="UP000270094">
    <property type="component" value="Unassembled WGS sequence"/>
</dbReference>
<keyword evidence="1" id="KW-0812">Transmembrane</keyword>
<keyword evidence="4" id="KW-1185">Reference proteome</keyword>
<dbReference type="OrthoDB" id="6510177at2759"/>
<feature type="transmembrane region" description="Helical" evidence="1">
    <location>
        <begin position="33"/>
        <end position="53"/>
    </location>
</feature>
<proteinExistence type="predicted"/>